<dbReference type="PROSITE" id="PS50082">
    <property type="entry name" value="WD_REPEATS_2"/>
    <property type="match status" value="8"/>
</dbReference>
<evidence type="ECO:0000313" key="5">
    <source>
        <dbReference type="Proteomes" id="UP001175000"/>
    </source>
</evidence>
<organism evidence="4 5">
    <name type="scientific">Immersiella caudata</name>
    <dbReference type="NCBI Taxonomy" id="314043"/>
    <lineage>
        <taxon>Eukaryota</taxon>
        <taxon>Fungi</taxon>
        <taxon>Dikarya</taxon>
        <taxon>Ascomycota</taxon>
        <taxon>Pezizomycotina</taxon>
        <taxon>Sordariomycetes</taxon>
        <taxon>Sordariomycetidae</taxon>
        <taxon>Sordariales</taxon>
        <taxon>Lasiosphaeriaceae</taxon>
        <taxon>Immersiella</taxon>
    </lineage>
</organism>
<reference evidence="4" key="1">
    <citation type="submission" date="2023-06" db="EMBL/GenBank/DDBJ databases">
        <title>Genome-scale phylogeny and comparative genomics of the fungal order Sordariales.</title>
        <authorList>
            <consortium name="Lawrence Berkeley National Laboratory"/>
            <person name="Hensen N."/>
            <person name="Bonometti L."/>
            <person name="Westerberg I."/>
            <person name="Brannstrom I.O."/>
            <person name="Guillou S."/>
            <person name="Cros-Aarteil S."/>
            <person name="Calhoun S."/>
            <person name="Haridas S."/>
            <person name="Kuo A."/>
            <person name="Mondo S."/>
            <person name="Pangilinan J."/>
            <person name="Riley R."/>
            <person name="Labutti K."/>
            <person name="Andreopoulos B."/>
            <person name="Lipzen A."/>
            <person name="Chen C."/>
            <person name="Yanf M."/>
            <person name="Daum C."/>
            <person name="Ng V."/>
            <person name="Clum A."/>
            <person name="Steindorff A."/>
            <person name="Ohm R."/>
            <person name="Martin F."/>
            <person name="Silar P."/>
            <person name="Natvig D."/>
            <person name="Lalanne C."/>
            <person name="Gautier V."/>
            <person name="Ament-Velasquez S.L."/>
            <person name="Kruys A."/>
            <person name="Hutchinson M.I."/>
            <person name="Powell A.J."/>
            <person name="Barry K."/>
            <person name="Miller A.N."/>
            <person name="Grigoriev I.V."/>
            <person name="Debuchy R."/>
            <person name="Gladieux P."/>
            <person name="Thoren M.H."/>
            <person name="Johannesson H."/>
        </authorList>
    </citation>
    <scope>NUCLEOTIDE SEQUENCE</scope>
    <source>
        <strain evidence="4">CBS 606.72</strain>
    </source>
</reference>
<keyword evidence="5" id="KW-1185">Reference proteome</keyword>
<keyword evidence="2" id="KW-0677">Repeat</keyword>
<dbReference type="EMBL" id="JAULSU010000003">
    <property type="protein sequence ID" value="KAK0623691.1"/>
    <property type="molecule type" value="Genomic_DNA"/>
</dbReference>
<dbReference type="PRINTS" id="PR00320">
    <property type="entry name" value="GPROTEINBRPT"/>
</dbReference>
<name>A0AA40C374_9PEZI</name>
<evidence type="ECO:0000256" key="2">
    <source>
        <dbReference type="ARBA" id="ARBA00022737"/>
    </source>
</evidence>
<gene>
    <name evidence="4" type="ORF">B0T14DRAFT_536535</name>
</gene>
<feature type="repeat" description="WD" evidence="3">
    <location>
        <begin position="543"/>
        <end position="584"/>
    </location>
</feature>
<feature type="repeat" description="WD" evidence="3">
    <location>
        <begin position="585"/>
        <end position="618"/>
    </location>
</feature>
<comment type="caution">
    <text evidence="4">The sequence shown here is derived from an EMBL/GenBank/DDBJ whole genome shotgun (WGS) entry which is preliminary data.</text>
</comment>
<dbReference type="CDD" id="cd00200">
    <property type="entry name" value="WD40"/>
    <property type="match status" value="1"/>
</dbReference>
<protein>
    <submittedName>
        <fullName evidence="4">Quinon protein alcohol dehydrogenase-like superfamily</fullName>
    </submittedName>
</protein>
<dbReference type="PANTHER" id="PTHR19848:SF8">
    <property type="entry name" value="F-BOX AND WD REPEAT DOMAIN CONTAINING 7"/>
    <property type="match status" value="1"/>
</dbReference>
<feature type="repeat" description="WD" evidence="3">
    <location>
        <begin position="637"/>
        <end position="678"/>
    </location>
</feature>
<dbReference type="PANTHER" id="PTHR19848">
    <property type="entry name" value="WD40 REPEAT PROTEIN"/>
    <property type="match status" value="1"/>
</dbReference>
<sequence length="699" mass="77856">MEKKANGTFLWVSLVIEQLKHVESWDVEEVVDEMPAGLTKLYRRMFEQINTLERGTPKMCQLVLTAATISHQPLHLRESVETIVKLCYSFLTIRDQNVYIIHQSAKDFLTELFKKSPTGIAAAHHAMSSTSLQLMSQTLCRNIYGLSDLGVANPVMPLRQDPLAGLGYSCIYWADHACDASVDRKYDELSDDGLVFNFLKSRFLHWLESFSLLGKFPRGAASVKTLLDRVELQAFLKDAERFAVGYRSIMERAPLHIYGAALVFCPTDSQVKKYFWEQRYPMMPTVRGIQDGWDSCLQILEGHTGPFNAVALSERRVRLWNSTTGSHKRTLESHSDWVAAVAFFPDGKTLASASGDRTVPIWNHTTDDRHVLHGHGDSVNALAFSCNGKTLASASSDRTIRPWDLGTRSCQAVLEGHENPIAGICFSPRDGVLTLASGDGQIRFWDLHSNDNRTFGGDHHWVNAIAFSPDGETLALASSDHTIGLWDVATRICKRVLEGHGDSVNTIVFASGDKVKSIMSASSDRTLRFWDISGEAGTEHTAFERHRDSATALAFTSHDNALASASDDGTIRLWDSTTGNYRRTLEGHERSVLPMDFSPDGQSLASASEDRTIRLWNIADNTSKPPQTYEGIHVKTFEGHRNDVRAISFSSDGEMVSAVSEDGTRLSWDVTTKEKNEKISLAQTPISIAPQRFETHEEM</sequence>
<dbReference type="AlphaFoldDB" id="A0AA40C374"/>
<dbReference type="InterPro" id="IPR015943">
    <property type="entry name" value="WD40/YVTN_repeat-like_dom_sf"/>
</dbReference>
<accession>A0AA40C374</accession>
<dbReference type="InterPro" id="IPR011047">
    <property type="entry name" value="Quinoprotein_ADH-like_sf"/>
</dbReference>
<dbReference type="InterPro" id="IPR001680">
    <property type="entry name" value="WD40_rpt"/>
</dbReference>
<dbReference type="Proteomes" id="UP001175000">
    <property type="component" value="Unassembled WGS sequence"/>
</dbReference>
<dbReference type="SUPFAM" id="SSF50998">
    <property type="entry name" value="Quinoprotein alcohol dehydrogenase-like"/>
    <property type="match status" value="1"/>
</dbReference>
<dbReference type="InterPro" id="IPR020472">
    <property type="entry name" value="WD40_PAC1"/>
</dbReference>
<feature type="repeat" description="WD" evidence="3">
    <location>
        <begin position="497"/>
        <end position="533"/>
    </location>
</feature>
<dbReference type="PROSITE" id="PS50294">
    <property type="entry name" value="WD_REPEATS_REGION"/>
    <property type="match status" value="8"/>
</dbReference>
<evidence type="ECO:0000313" key="4">
    <source>
        <dbReference type="EMBL" id="KAK0623691.1"/>
    </source>
</evidence>
<evidence type="ECO:0000256" key="1">
    <source>
        <dbReference type="ARBA" id="ARBA00022574"/>
    </source>
</evidence>
<dbReference type="Gene3D" id="2.130.10.10">
    <property type="entry name" value="YVTN repeat-like/Quinoprotein amine dehydrogenase"/>
    <property type="match status" value="4"/>
</dbReference>
<proteinExistence type="predicted"/>
<feature type="repeat" description="WD" evidence="3">
    <location>
        <begin position="455"/>
        <end position="490"/>
    </location>
</feature>
<dbReference type="InterPro" id="IPR019775">
    <property type="entry name" value="WD40_repeat_CS"/>
</dbReference>
<feature type="repeat" description="WD" evidence="3">
    <location>
        <begin position="414"/>
        <end position="455"/>
    </location>
</feature>
<dbReference type="SMART" id="SM00320">
    <property type="entry name" value="WD40"/>
    <property type="match status" value="8"/>
</dbReference>
<keyword evidence="1 3" id="KW-0853">WD repeat</keyword>
<dbReference type="Pfam" id="PF00400">
    <property type="entry name" value="WD40"/>
    <property type="match status" value="8"/>
</dbReference>
<dbReference type="PROSITE" id="PS00678">
    <property type="entry name" value="WD_REPEATS_1"/>
    <property type="match status" value="4"/>
</dbReference>
<feature type="repeat" description="WD" evidence="3">
    <location>
        <begin position="372"/>
        <end position="413"/>
    </location>
</feature>
<evidence type="ECO:0000256" key="3">
    <source>
        <dbReference type="PROSITE-ProRule" id="PRU00221"/>
    </source>
</evidence>
<feature type="repeat" description="WD" evidence="3">
    <location>
        <begin position="331"/>
        <end position="363"/>
    </location>
</feature>